<dbReference type="GO" id="GO:0008168">
    <property type="term" value="F:methyltransferase activity"/>
    <property type="evidence" value="ECO:0007669"/>
    <property type="project" value="UniProtKB-KW"/>
</dbReference>
<name>A0A1I8EVZ3_WUCBA</name>
<evidence type="ECO:0000313" key="5">
    <source>
        <dbReference type="WBParaSite" id="maker-PairedContig_5697-snap-gene-0.3-mRNA-1"/>
    </source>
</evidence>
<evidence type="ECO:0000256" key="2">
    <source>
        <dbReference type="ARBA" id="ARBA00022603"/>
    </source>
</evidence>
<dbReference type="AlphaFoldDB" id="A0A1I8EVZ3"/>
<sequence>KWYERVRIIRLDETNRWLLSENCKYLSNHYLSVNLSIIPDELLQQLMMTIENDTIVGPDGLESNFDSQAYLSDFYQRVDDPAMQMMIMLLPSIAERIDSYDNLLDFGAGPTIHVSVVFRNKYSDKD</sequence>
<protein>
    <submittedName>
        <fullName evidence="5">Uncharacterized protein</fullName>
    </submittedName>
</protein>
<dbReference type="Pfam" id="PF01234">
    <property type="entry name" value="NNMT_PNMT_TEMT"/>
    <property type="match status" value="1"/>
</dbReference>
<proteinExistence type="inferred from homology"/>
<dbReference type="GO" id="GO:0032259">
    <property type="term" value="P:methylation"/>
    <property type="evidence" value="ECO:0007669"/>
    <property type="project" value="UniProtKB-KW"/>
</dbReference>
<keyword evidence="4" id="KW-0949">S-adenosyl-L-methionine</keyword>
<accession>A0A1I8EVZ3</accession>
<dbReference type="STRING" id="6293.A0A1I8EVZ3"/>
<keyword evidence="3" id="KW-0808">Transferase</keyword>
<organism evidence="5">
    <name type="scientific">Wuchereria bancrofti</name>
    <dbReference type="NCBI Taxonomy" id="6293"/>
    <lineage>
        <taxon>Eukaryota</taxon>
        <taxon>Metazoa</taxon>
        <taxon>Ecdysozoa</taxon>
        <taxon>Nematoda</taxon>
        <taxon>Chromadorea</taxon>
        <taxon>Rhabditida</taxon>
        <taxon>Spirurina</taxon>
        <taxon>Spiruromorpha</taxon>
        <taxon>Filarioidea</taxon>
        <taxon>Onchocercidae</taxon>
        <taxon>Wuchereria</taxon>
    </lineage>
</organism>
<reference evidence="5" key="1">
    <citation type="submission" date="2016-11" db="UniProtKB">
        <authorList>
            <consortium name="WormBaseParasite"/>
        </authorList>
    </citation>
    <scope>IDENTIFICATION</scope>
    <source>
        <strain evidence="5">pt0022</strain>
    </source>
</reference>
<evidence type="ECO:0000256" key="3">
    <source>
        <dbReference type="ARBA" id="ARBA00022679"/>
    </source>
</evidence>
<evidence type="ECO:0000256" key="4">
    <source>
        <dbReference type="ARBA" id="ARBA00022691"/>
    </source>
</evidence>
<dbReference type="Gene3D" id="3.40.50.150">
    <property type="entry name" value="Vaccinia Virus protein VP39"/>
    <property type="match status" value="1"/>
</dbReference>
<comment type="similarity">
    <text evidence="1">Belongs to the class I-like SAM-binding methyltransferase superfamily. NNMT/PNMT/TEMT family.</text>
</comment>
<dbReference type="InterPro" id="IPR000940">
    <property type="entry name" value="NNMT_TEMT_trans"/>
</dbReference>
<dbReference type="PROSITE" id="PS51681">
    <property type="entry name" value="SAM_MT_NNMT_PNMT_TEMT"/>
    <property type="match status" value="1"/>
</dbReference>
<keyword evidence="2" id="KW-0489">Methyltransferase</keyword>
<evidence type="ECO:0000256" key="1">
    <source>
        <dbReference type="ARBA" id="ARBA00007996"/>
    </source>
</evidence>
<dbReference type="InterPro" id="IPR029063">
    <property type="entry name" value="SAM-dependent_MTases_sf"/>
</dbReference>
<dbReference type="WBParaSite" id="maker-PairedContig_5697-snap-gene-0.3-mRNA-1">
    <property type="protein sequence ID" value="maker-PairedContig_5697-snap-gene-0.3-mRNA-1"/>
    <property type="gene ID" value="maker-PairedContig_5697-snap-gene-0.3"/>
</dbReference>